<comment type="catalytic activity">
    <reaction evidence="8">
        <text>L-threonyl-[protein] + ATP = 3-O-(5'-adenylyl)-L-threonyl-[protein] + diphosphate</text>
        <dbReference type="Rhea" id="RHEA:54292"/>
        <dbReference type="Rhea" id="RHEA-COMP:11060"/>
        <dbReference type="Rhea" id="RHEA-COMP:13847"/>
        <dbReference type="ChEBI" id="CHEBI:30013"/>
        <dbReference type="ChEBI" id="CHEBI:30616"/>
        <dbReference type="ChEBI" id="CHEBI:33019"/>
        <dbReference type="ChEBI" id="CHEBI:138113"/>
        <dbReference type="EC" id="2.7.7.108"/>
    </reaction>
</comment>
<evidence type="ECO:0000256" key="2">
    <source>
        <dbReference type="ARBA" id="ARBA00022679"/>
    </source>
</evidence>
<comment type="similarity">
    <text evidence="1 8">Belongs to the SELO family.</text>
</comment>
<dbReference type="EMBL" id="JAKZGS010000002">
    <property type="protein sequence ID" value="MCH7396829.1"/>
    <property type="molecule type" value="Genomic_DNA"/>
</dbReference>
<evidence type="ECO:0000256" key="4">
    <source>
        <dbReference type="ARBA" id="ARBA00022723"/>
    </source>
</evidence>
<comment type="cofactor">
    <cofactor evidence="8">
        <name>Mg(2+)</name>
        <dbReference type="ChEBI" id="CHEBI:18420"/>
    </cofactor>
    <cofactor evidence="8">
        <name>Mn(2+)</name>
        <dbReference type="ChEBI" id="CHEBI:29035"/>
    </cofactor>
</comment>
<dbReference type="InterPro" id="IPR003846">
    <property type="entry name" value="SelO"/>
</dbReference>
<comment type="catalytic activity">
    <reaction evidence="8">
        <text>L-histidyl-[protein] + UTP = N(tele)-(5'-uridylyl)-L-histidyl-[protein] + diphosphate</text>
        <dbReference type="Rhea" id="RHEA:83891"/>
        <dbReference type="Rhea" id="RHEA-COMP:9745"/>
        <dbReference type="Rhea" id="RHEA-COMP:20239"/>
        <dbReference type="ChEBI" id="CHEBI:29979"/>
        <dbReference type="ChEBI" id="CHEBI:33019"/>
        <dbReference type="ChEBI" id="CHEBI:46398"/>
        <dbReference type="ChEBI" id="CHEBI:233474"/>
    </reaction>
</comment>
<evidence type="ECO:0000256" key="5">
    <source>
        <dbReference type="ARBA" id="ARBA00022741"/>
    </source>
</evidence>
<feature type="binding site" evidence="8">
    <location>
        <position position="248"/>
    </location>
    <ligand>
        <name>Mg(2+)</name>
        <dbReference type="ChEBI" id="CHEBI:18420"/>
    </ligand>
</feature>
<evidence type="ECO:0000256" key="1">
    <source>
        <dbReference type="ARBA" id="ARBA00009747"/>
    </source>
</evidence>
<evidence type="ECO:0000256" key="8">
    <source>
        <dbReference type="HAMAP-Rule" id="MF_00692"/>
    </source>
</evidence>
<comment type="caution">
    <text evidence="9">The sequence shown here is derived from an EMBL/GenBank/DDBJ whole genome shotgun (WGS) entry which is preliminary data.</text>
</comment>
<feature type="binding site" evidence="8">
    <location>
        <position position="257"/>
    </location>
    <ligand>
        <name>Mg(2+)</name>
        <dbReference type="ChEBI" id="CHEBI:18420"/>
    </ligand>
</feature>
<feature type="binding site" evidence="8">
    <location>
        <position position="120"/>
    </location>
    <ligand>
        <name>ATP</name>
        <dbReference type="ChEBI" id="CHEBI:30616"/>
    </ligand>
</feature>
<dbReference type="NCBIfam" id="NF000658">
    <property type="entry name" value="PRK00029.1"/>
    <property type="match status" value="1"/>
</dbReference>
<feature type="binding site" evidence="8">
    <location>
        <position position="87"/>
    </location>
    <ligand>
        <name>ATP</name>
        <dbReference type="ChEBI" id="CHEBI:30616"/>
    </ligand>
</feature>
<evidence type="ECO:0000313" key="10">
    <source>
        <dbReference type="Proteomes" id="UP001165488"/>
    </source>
</evidence>
<feature type="binding site" evidence="8">
    <location>
        <position position="108"/>
    </location>
    <ligand>
        <name>ATP</name>
        <dbReference type="ChEBI" id="CHEBI:30616"/>
    </ligand>
</feature>
<feature type="binding site" evidence="8">
    <location>
        <position position="88"/>
    </location>
    <ligand>
        <name>ATP</name>
        <dbReference type="ChEBI" id="CHEBI:30616"/>
    </ligand>
</feature>
<evidence type="ECO:0000313" key="9">
    <source>
        <dbReference type="EMBL" id="MCH7396829.1"/>
    </source>
</evidence>
<dbReference type="Pfam" id="PF02696">
    <property type="entry name" value="SelO"/>
    <property type="match status" value="1"/>
</dbReference>
<keyword evidence="8" id="KW-0464">Manganese</keyword>
<comment type="catalytic activity">
    <reaction evidence="8">
        <text>L-tyrosyl-[protein] + UTP = O-(5'-uridylyl)-L-tyrosyl-[protein] + diphosphate</text>
        <dbReference type="Rhea" id="RHEA:83887"/>
        <dbReference type="Rhea" id="RHEA-COMP:10136"/>
        <dbReference type="Rhea" id="RHEA-COMP:20238"/>
        <dbReference type="ChEBI" id="CHEBI:33019"/>
        <dbReference type="ChEBI" id="CHEBI:46398"/>
        <dbReference type="ChEBI" id="CHEBI:46858"/>
        <dbReference type="ChEBI" id="CHEBI:90602"/>
    </reaction>
</comment>
<sequence length="482" mass="54713">MKWNLQHSYSSLPNKLFAFQSPVAVKSPKLLLFNQELAQSLDLEFSDEEEDKLSQILGGNVPPEDSKPLAQAYAGHQFGNFTILGDGRAILLGEQLTNSKELFDIQLKGSGRTPYSRGGDGRATLKSMLREYLISEAMHHLGISSSRSLAVVASGETVQREWQNDGAILTRVAKSHIRVGTFEFAYQYLSLEEQKELTAYVIKRHYPELEGSKNPAVELLKKVMEKQAELISDWMRVGFIHGVMNTDNVSIAGETIDYGPCAFINSYDPSTVFSSIDTAGRYAFGNQPKISHWNLSRLAIALLPQIDEDQDKAVKIAQETLNRFPDIYERKYLQLMRNKLGLIGEESHDKALVDDLLNIMNQMKADYTNTFASLSSGEFSENEVFENDKFQDWYLNWIQRATKNGQTLEEAQKTMALHNPIYIPRNHKVEEALFEATENNDYSVFHEMLKVMQSPYQFKEKFTAYQFPPIEGDNGYQTFCGT</sequence>
<keyword evidence="6 8" id="KW-0067">ATP-binding</keyword>
<feature type="binding site" evidence="8">
    <location>
        <position position="85"/>
    </location>
    <ligand>
        <name>ATP</name>
        <dbReference type="ChEBI" id="CHEBI:30616"/>
    </ligand>
</feature>
<comment type="catalytic activity">
    <reaction evidence="8">
        <text>L-seryl-[protein] + UTP = O-(5'-uridylyl)-L-seryl-[protein] + diphosphate</text>
        <dbReference type="Rhea" id="RHEA:64604"/>
        <dbReference type="Rhea" id="RHEA-COMP:9863"/>
        <dbReference type="Rhea" id="RHEA-COMP:16635"/>
        <dbReference type="ChEBI" id="CHEBI:29999"/>
        <dbReference type="ChEBI" id="CHEBI:33019"/>
        <dbReference type="ChEBI" id="CHEBI:46398"/>
        <dbReference type="ChEBI" id="CHEBI:156051"/>
    </reaction>
</comment>
<organism evidence="9 10">
    <name type="scientific">Belliella calami</name>
    <dbReference type="NCBI Taxonomy" id="2923436"/>
    <lineage>
        <taxon>Bacteria</taxon>
        <taxon>Pseudomonadati</taxon>
        <taxon>Bacteroidota</taxon>
        <taxon>Cytophagia</taxon>
        <taxon>Cytophagales</taxon>
        <taxon>Cyclobacteriaceae</taxon>
        <taxon>Belliella</taxon>
    </lineage>
</organism>
<comment type="catalytic activity">
    <reaction evidence="8">
        <text>L-tyrosyl-[protein] + ATP = O-(5'-adenylyl)-L-tyrosyl-[protein] + diphosphate</text>
        <dbReference type="Rhea" id="RHEA:54288"/>
        <dbReference type="Rhea" id="RHEA-COMP:10136"/>
        <dbReference type="Rhea" id="RHEA-COMP:13846"/>
        <dbReference type="ChEBI" id="CHEBI:30616"/>
        <dbReference type="ChEBI" id="CHEBI:33019"/>
        <dbReference type="ChEBI" id="CHEBI:46858"/>
        <dbReference type="ChEBI" id="CHEBI:83624"/>
        <dbReference type="EC" id="2.7.7.108"/>
    </reaction>
</comment>
<reference evidence="9" key="1">
    <citation type="submission" date="2022-03" db="EMBL/GenBank/DDBJ databases">
        <title>De novo assembled genomes of Belliella spp. (Cyclobacteriaceae) strains.</title>
        <authorList>
            <person name="Szabo A."/>
            <person name="Korponai K."/>
            <person name="Felfoldi T."/>
        </authorList>
    </citation>
    <scope>NUCLEOTIDE SEQUENCE</scope>
    <source>
        <strain evidence="9">DSM 107340</strain>
    </source>
</reference>
<proteinExistence type="inferred from homology"/>
<feature type="binding site" evidence="8">
    <location>
        <position position="257"/>
    </location>
    <ligand>
        <name>ATP</name>
        <dbReference type="ChEBI" id="CHEBI:30616"/>
    </ligand>
</feature>
<keyword evidence="2 8" id="KW-0808">Transferase</keyword>
<dbReference type="RefSeq" id="WP_241273350.1">
    <property type="nucleotide sequence ID" value="NZ_JAKZGS010000002.1"/>
</dbReference>
<feature type="active site" description="Proton acceptor" evidence="8">
    <location>
        <position position="247"/>
    </location>
</feature>
<feature type="binding site" evidence="8">
    <location>
        <position position="121"/>
    </location>
    <ligand>
        <name>ATP</name>
        <dbReference type="ChEBI" id="CHEBI:30616"/>
    </ligand>
</feature>
<dbReference type="HAMAP" id="MF_00692">
    <property type="entry name" value="SelO"/>
    <property type="match status" value="1"/>
</dbReference>
<evidence type="ECO:0000256" key="6">
    <source>
        <dbReference type="ARBA" id="ARBA00022840"/>
    </source>
</evidence>
<keyword evidence="5 8" id="KW-0547">Nucleotide-binding</keyword>
<keyword evidence="10" id="KW-1185">Reference proteome</keyword>
<feature type="binding site" evidence="8">
    <location>
        <position position="178"/>
    </location>
    <ligand>
        <name>ATP</name>
        <dbReference type="ChEBI" id="CHEBI:30616"/>
    </ligand>
</feature>
<feature type="binding site" evidence="8">
    <location>
        <position position="171"/>
    </location>
    <ligand>
        <name>ATP</name>
        <dbReference type="ChEBI" id="CHEBI:30616"/>
    </ligand>
</feature>
<name>A0ABS9UJN4_9BACT</name>
<accession>A0ABS9UJN4</accession>
<dbReference type="EC" id="2.7.7.108" evidence="8"/>
<comment type="catalytic activity">
    <reaction evidence="8">
        <text>L-seryl-[protein] + ATP = 3-O-(5'-adenylyl)-L-seryl-[protein] + diphosphate</text>
        <dbReference type="Rhea" id="RHEA:58120"/>
        <dbReference type="Rhea" id="RHEA-COMP:9863"/>
        <dbReference type="Rhea" id="RHEA-COMP:15073"/>
        <dbReference type="ChEBI" id="CHEBI:29999"/>
        <dbReference type="ChEBI" id="CHEBI:30616"/>
        <dbReference type="ChEBI" id="CHEBI:33019"/>
        <dbReference type="ChEBI" id="CHEBI:142516"/>
        <dbReference type="EC" id="2.7.7.108"/>
    </reaction>
</comment>
<evidence type="ECO:0000256" key="3">
    <source>
        <dbReference type="ARBA" id="ARBA00022695"/>
    </source>
</evidence>
<dbReference type="PANTHER" id="PTHR32057:SF14">
    <property type="entry name" value="PROTEIN ADENYLYLTRANSFERASE SELO, MITOCHONDRIAL"/>
    <property type="match status" value="1"/>
</dbReference>
<dbReference type="Proteomes" id="UP001165488">
    <property type="component" value="Unassembled WGS sequence"/>
</dbReference>
<dbReference type="EC" id="2.7.7.-" evidence="8"/>
<keyword evidence="3 8" id="KW-0548">Nucleotidyltransferase</keyword>
<gene>
    <name evidence="8" type="primary">ydiU</name>
    <name evidence="8" type="synonym">selO</name>
    <name evidence="9" type="ORF">MM236_02475</name>
</gene>
<comment type="function">
    <text evidence="8">Nucleotidyltransferase involved in the post-translational modification of proteins. It can catalyze the addition of adenosine monophosphate (AMP) or uridine monophosphate (UMP) to a protein, resulting in modifications known as AMPylation and UMPylation.</text>
</comment>
<evidence type="ECO:0000256" key="7">
    <source>
        <dbReference type="ARBA" id="ARBA00022842"/>
    </source>
</evidence>
<keyword evidence="7 8" id="KW-0460">Magnesium</keyword>
<keyword evidence="4 8" id="KW-0479">Metal-binding</keyword>
<protein>
    <recommendedName>
        <fullName evidence="8">Protein nucleotidyltransferase YdiU</fullName>
        <ecNumber evidence="8">2.7.7.-</ecNumber>
    </recommendedName>
    <alternativeName>
        <fullName evidence="8">Protein adenylyltransferase YdiU</fullName>
        <ecNumber evidence="8">2.7.7.108</ecNumber>
    </alternativeName>
    <alternativeName>
        <fullName evidence="8">Protein uridylyltransferase YdiU</fullName>
        <ecNumber evidence="8">2.7.7.-</ecNumber>
    </alternativeName>
</protein>
<dbReference type="PANTHER" id="PTHR32057">
    <property type="entry name" value="PROTEIN ADENYLYLTRANSFERASE SELO, MITOCHONDRIAL"/>
    <property type="match status" value="1"/>
</dbReference>